<feature type="domain" description="Glycoside hydrolase family 38 central" evidence="5">
    <location>
        <begin position="308"/>
        <end position="386"/>
    </location>
</feature>
<gene>
    <name evidence="6" type="ORF">SCLAR_v1c01500</name>
</gene>
<dbReference type="KEGG" id="scla:SCLARK_00288"/>
<dbReference type="InterPro" id="IPR011013">
    <property type="entry name" value="Gal_mutarotase_sf_dom"/>
</dbReference>
<dbReference type="InterPro" id="IPR037094">
    <property type="entry name" value="Glyco_hydro_38_cen_sf"/>
</dbReference>
<dbReference type="Pfam" id="PF09261">
    <property type="entry name" value="Alpha-mann_mid"/>
    <property type="match status" value="1"/>
</dbReference>
<dbReference type="PANTHER" id="PTHR46017:SF2">
    <property type="entry name" value="MANNOSYLGLYCERATE HYDROLASE"/>
    <property type="match status" value="1"/>
</dbReference>
<dbReference type="Gene3D" id="2.70.98.30">
    <property type="entry name" value="Golgi alpha-mannosidase II, domain 4"/>
    <property type="match status" value="1"/>
</dbReference>
<dbReference type="SUPFAM" id="SSF88688">
    <property type="entry name" value="Families 57/38 glycoside transferase middle domain"/>
    <property type="match status" value="1"/>
</dbReference>
<keyword evidence="7" id="KW-1185">Reference proteome</keyword>
<dbReference type="InterPro" id="IPR000602">
    <property type="entry name" value="Glyco_hydro_38_N"/>
</dbReference>
<keyword evidence="2" id="KW-0479">Metal-binding</keyword>
<evidence type="ECO:0000256" key="3">
    <source>
        <dbReference type="ARBA" id="ARBA00022801"/>
    </source>
</evidence>
<dbReference type="InterPro" id="IPR011330">
    <property type="entry name" value="Glyco_hydro/deAcase_b/a-brl"/>
</dbReference>
<sequence length="929" mass="107520">MKKNLKIYLVPHTHWDKEWYFIKDVSDVYLVDNMKNILNSHKANKDEAQFCWDGQYSIIDDYLKFFPDQKSKLKKLVEQKKLIIGPWYTQPDTFNTLGESIVRNLLVGTKLAQELGHSMQVAYLPDTFGFNSNLPQIISKTNNLGIINWRGADDELVKHNLFNLWEADDGTKYPTYNLFRHGYYTGVGGLLKQYHKNWSKDDEVNWDPDQFASKHAQVYLDWVKSEVEILEARAASTNNRILIPIGSDQMPMVKGWKKVIAAMNEIDPENEYILSDFESFFADLVNDPEVMQKAQTIKGQFRYGKYARAHKTITSSRYDIKKLSREVENLIYKELEPLAVMYKEFKGEYPSEIILEATKLLVSCHAHDSLGGCNTDETNRAIIARLESAQGLVEGQITLIKKRIMEKMKLNQNDILLFNLEPYAFEKEFCIKVNTRKQSFALKENQQNINFGISKQLFFDNDNFKIVDSSTDFINKEQKVYSNLAEKDLNATNFLLEEATGRFQTTVNFKLAMPGFGYKVISLTELEQPTNIVNQKETYIENEFFKIWVEANEIKLFDKKRNQTYSNFLELEAHIDAGDTYDFSPPKEHQEKINQLTDLKILTQVHNNIKVMNLNLVYNFSDITYNEINYQTKSQAINLHIVLNQEKIDYNLEIANQVENIRWRIIFNSEIKNQSNSFADQAYAIVARKINDEHTKTALSEKWVDYPIEIEACESLVYLTDNKTAFGVFTKGTNEYQIIGANQEKIAITLFRGVSRIGNRDLLYRGGRASGINDYPHPTPESNLLKKLEFSLSTYVSEDIFKLNVLSKLNATPSVYYQKQTINQFQWKGDTFVQSQNSLKIKKLPNEISFANILALKNLVVTTIKQTWDKKNNLIRFYNPTSKVLKIESNALGAELNLLEEVQSNSIYEINPNEVKTFVLKLTHEKKSS</sequence>
<dbReference type="SMART" id="SM00872">
    <property type="entry name" value="Alpha-mann_mid"/>
    <property type="match status" value="1"/>
</dbReference>
<dbReference type="RefSeq" id="WP_100254047.1">
    <property type="nucleotide sequence ID" value="NZ_CP015819.1"/>
</dbReference>
<accession>A0A1Y0KZW4</accession>
<dbReference type="GO" id="GO:0030246">
    <property type="term" value="F:carbohydrate binding"/>
    <property type="evidence" value="ECO:0007669"/>
    <property type="project" value="InterPro"/>
</dbReference>
<evidence type="ECO:0000256" key="4">
    <source>
        <dbReference type="ARBA" id="ARBA00023295"/>
    </source>
</evidence>
<dbReference type="GO" id="GO:0004559">
    <property type="term" value="F:alpha-mannosidase activity"/>
    <property type="evidence" value="ECO:0007669"/>
    <property type="project" value="InterPro"/>
</dbReference>
<dbReference type="EMBL" id="CP024870">
    <property type="protein sequence ID" value="ATX70481.1"/>
    <property type="molecule type" value="Genomic_DNA"/>
</dbReference>
<keyword evidence="3 6" id="KW-0378">Hydrolase</keyword>
<dbReference type="GO" id="GO:0009313">
    <property type="term" value="P:oligosaccharide catabolic process"/>
    <property type="evidence" value="ECO:0007669"/>
    <property type="project" value="TreeGrafter"/>
</dbReference>
<evidence type="ECO:0000256" key="2">
    <source>
        <dbReference type="ARBA" id="ARBA00022723"/>
    </source>
</evidence>
<dbReference type="InterPro" id="IPR028995">
    <property type="entry name" value="Glyco_hydro_57/38_cen_sf"/>
</dbReference>
<comment type="similarity">
    <text evidence="1">Belongs to the glycosyl hydrolase 38 family.</text>
</comment>
<dbReference type="GO" id="GO:0046872">
    <property type="term" value="F:metal ion binding"/>
    <property type="evidence" value="ECO:0007669"/>
    <property type="project" value="UniProtKB-KW"/>
</dbReference>
<dbReference type="InterPro" id="IPR015341">
    <property type="entry name" value="Glyco_hydro_38_cen"/>
</dbReference>
<protein>
    <submittedName>
        <fullName evidence="6">Glycosyl hydrolase</fullName>
    </submittedName>
</protein>
<evidence type="ECO:0000259" key="5">
    <source>
        <dbReference type="SMART" id="SM00872"/>
    </source>
</evidence>
<evidence type="ECO:0000256" key="1">
    <source>
        <dbReference type="ARBA" id="ARBA00009792"/>
    </source>
</evidence>
<evidence type="ECO:0000313" key="7">
    <source>
        <dbReference type="Proteomes" id="UP000231179"/>
    </source>
</evidence>
<dbReference type="PANTHER" id="PTHR46017">
    <property type="entry name" value="ALPHA-MANNOSIDASE 2C1"/>
    <property type="match status" value="1"/>
</dbReference>
<organism evidence="6 7">
    <name type="scientific">Spiroplasma clarkii</name>
    <dbReference type="NCBI Taxonomy" id="2139"/>
    <lineage>
        <taxon>Bacteria</taxon>
        <taxon>Bacillati</taxon>
        <taxon>Mycoplasmatota</taxon>
        <taxon>Mollicutes</taxon>
        <taxon>Entomoplasmatales</taxon>
        <taxon>Spiroplasmataceae</taxon>
        <taxon>Spiroplasma</taxon>
    </lineage>
</organism>
<dbReference type="SUPFAM" id="SSF88713">
    <property type="entry name" value="Glycoside hydrolase/deacetylase"/>
    <property type="match status" value="1"/>
</dbReference>
<dbReference type="InterPro" id="IPR027291">
    <property type="entry name" value="Glyco_hydro_38_N_sf"/>
</dbReference>
<dbReference type="AlphaFoldDB" id="A0A1Y0KZW4"/>
<evidence type="ECO:0000313" key="6">
    <source>
        <dbReference type="EMBL" id="ATX70481.1"/>
    </source>
</evidence>
<dbReference type="GO" id="GO:0006013">
    <property type="term" value="P:mannose metabolic process"/>
    <property type="evidence" value="ECO:0007669"/>
    <property type="project" value="InterPro"/>
</dbReference>
<name>A0A1Y0KZW4_9MOLU</name>
<reference evidence="6 7" key="1">
    <citation type="submission" date="2017-11" db="EMBL/GenBank/DDBJ databases">
        <title>Complete genome sequence of Spiroplasma clarkii CN-5 (DSM 19994).</title>
        <authorList>
            <person name="Tsai Y.-M."/>
            <person name="Chang A."/>
            <person name="Lo W.-S."/>
            <person name="Kuo C.-H."/>
        </authorList>
    </citation>
    <scope>NUCLEOTIDE SEQUENCE [LARGE SCALE GENOMIC DNA]</scope>
    <source>
        <strain evidence="6 7">CN-5</strain>
    </source>
</reference>
<dbReference type="Pfam" id="PF01074">
    <property type="entry name" value="Glyco_hydro_38N"/>
    <property type="match status" value="1"/>
</dbReference>
<dbReference type="OrthoDB" id="9772207at2"/>
<dbReference type="Gene3D" id="3.20.110.10">
    <property type="entry name" value="Glycoside hydrolase 38, N terminal domain"/>
    <property type="match status" value="1"/>
</dbReference>
<proteinExistence type="inferred from homology"/>
<dbReference type="SUPFAM" id="SSF74650">
    <property type="entry name" value="Galactose mutarotase-like"/>
    <property type="match status" value="1"/>
</dbReference>
<dbReference type="Gene3D" id="1.20.1270.50">
    <property type="entry name" value="Glycoside hydrolase family 38, central domain"/>
    <property type="match status" value="1"/>
</dbReference>
<keyword evidence="4" id="KW-0326">Glycosidase</keyword>
<dbReference type="Proteomes" id="UP000231179">
    <property type="component" value="Chromosome"/>
</dbReference>